<reference evidence="2 3" key="1">
    <citation type="submission" date="2018-05" db="EMBL/GenBank/DDBJ databases">
        <title>Whole genome sequencing for identification of molecular markers to develop diagnostic detection tools for the regulated plant pathogen Lachnellula willkommii.</title>
        <authorList>
            <person name="Giroux E."/>
            <person name="Bilodeau G."/>
        </authorList>
    </citation>
    <scope>NUCLEOTIDE SEQUENCE [LARGE SCALE GENOMIC DNA]</scope>
    <source>
        <strain evidence="2 3">CBS 203.66</strain>
    </source>
</reference>
<dbReference type="PANTHER" id="PTHR21974">
    <property type="entry name" value="RE15880P"/>
    <property type="match status" value="1"/>
</dbReference>
<keyword evidence="1" id="KW-0175">Coiled coil</keyword>
<dbReference type="Proteomes" id="UP000469559">
    <property type="component" value="Unassembled WGS sequence"/>
</dbReference>
<organism evidence="2 3">
    <name type="scientific">Lachnellula arida</name>
    <dbReference type="NCBI Taxonomy" id="1316785"/>
    <lineage>
        <taxon>Eukaryota</taxon>
        <taxon>Fungi</taxon>
        <taxon>Dikarya</taxon>
        <taxon>Ascomycota</taxon>
        <taxon>Pezizomycotina</taxon>
        <taxon>Leotiomycetes</taxon>
        <taxon>Helotiales</taxon>
        <taxon>Lachnaceae</taxon>
        <taxon>Lachnellula</taxon>
    </lineage>
</organism>
<keyword evidence="3" id="KW-1185">Reference proteome</keyword>
<accession>A0A8T9BL50</accession>
<protein>
    <submittedName>
        <fullName evidence="2">Uncharacterized protein</fullName>
    </submittedName>
</protein>
<comment type="caution">
    <text evidence="2">The sequence shown here is derived from an EMBL/GenBank/DDBJ whole genome shotgun (WGS) entry which is preliminary data.</text>
</comment>
<evidence type="ECO:0000313" key="3">
    <source>
        <dbReference type="Proteomes" id="UP000469559"/>
    </source>
</evidence>
<feature type="coiled-coil region" evidence="1">
    <location>
        <begin position="100"/>
        <end position="134"/>
    </location>
</feature>
<name>A0A8T9BL50_9HELO</name>
<dbReference type="OrthoDB" id="2562743at2759"/>
<gene>
    <name evidence="2" type="ORF">LARI1_G001838</name>
</gene>
<dbReference type="AlphaFoldDB" id="A0A8T9BL50"/>
<dbReference type="EMBL" id="QGMF01000054">
    <property type="protein sequence ID" value="TVY20475.1"/>
    <property type="molecule type" value="Genomic_DNA"/>
</dbReference>
<dbReference type="PANTHER" id="PTHR21974:SF2">
    <property type="entry name" value="RE15880P"/>
    <property type="match status" value="1"/>
</dbReference>
<sequence>MSTIHDRILATAADNTRLHKTLSETEYGPPALQQNSLYINKLKKDIPEENKKLLMASRKVNIGLQKHKKYKDSHVRRLAYNIGGKKEKFEAEASKGEREWHDAVQDKENIKESIEQLERDLADATKQNSEFSVIASTHNAAQQELDDLYASLFNGPTPEIPGEDEKENAVHEASEIVSTVQAHLDTETQARALLLDAKKALNVATFHIKEALDSAYWRGMLAGMARANSLSNAEESAAQVQMLMNRAWEQQPAVQSLGDLHVAETGTVDVVFNNSFVAMDVRDRIRDSEQLFVLAGQRMVQELRAADERRAAAAVIVREARGQLYERKSELQRIRAEAFEKVARGESLVPELPESGFQTQESPVQ</sequence>
<evidence type="ECO:0000256" key="1">
    <source>
        <dbReference type="SAM" id="Coils"/>
    </source>
</evidence>
<evidence type="ECO:0000313" key="2">
    <source>
        <dbReference type="EMBL" id="TVY20475.1"/>
    </source>
</evidence>
<proteinExistence type="predicted"/>